<dbReference type="InterPro" id="IPR015421">
    <property type="entry name" value="PyrdxlP-dep_Trfase_major"/>
</dbReference>
<evidence type="ECO:0000256" key="1">
    <source>
        <dbReference type="ARBA" id="ARBA00001933"/>
    </source>
</evidence>
<comment type="catalytic activity">
    <reaction evidence="8 9">
        <text>L-histidinol phosphate + 2-oxoglutarate = 3-(imidazol-4-yl)-2-oxopropyl phosphate + L-glutamate</text>
        <dbReference type="Rhea" id="RHEA:23744"/>
        <dbReference type="ChEBI" id="CHEBI:16810"/>
        <dbReference type="ChEBI" id="CHEBI:29985"/>
        <dbReference type="ChEBI" id="CHEBI:57766"/>
        <dbReference type="ChEBI" id="CHEBI:57980"/>
        <dbReference type="EC" id="2.6.1.9"/>
    </reaction>
</comment>
<dbReference type="InterPro" id="IPR005861">
    <property type="entry name" value="HisP_aminotrans"/>
</dbReference>
<dbReference type="Gene3D" id="3.40.640.10">
    <property type="entry name" value="Type I PLP-dependent aspartate aminotransferase-like (Major domain)"/>
    <property type="match status" value="1"/>
</dbReference>
<keyword evidence="6 9" id="KW-0808">Transferase</keyword>
<feature type="domain" description="Aminotransferase class I/classII large" evidence="10">
    <location>
        <begin position="29"/>
        <end position="355"/>
    </location>
</feature>
<keyword evidence="9" id="KW-0368">Histidine biosynthesis</keyword>
<comment type="similarity">
    <text evidence="3 9">Belongs to the class-II pyridoxal-phosphate-dependent aminotransferase family. Histidinol-phosphate aminotransferase subfamily.</text>
</comment>
<evidence type="ECO:0000259" key="10">
    <source>
        <dbReference type="Pfam" id="PF00155"/>
    </source>
</evidence>
<evidence type="ECO:0000313" key="11">
    <source>
        <dbReference type="EMBL" id="MFC3230045.1"/>
    </source>
</evidence>
<dbReference type="NCBIfam" id="TIGR01141">
    <property type="entry name" value="hisC"/>
    <property type="match status" value="1"/>
</dbReference>
<dbReference type="InterPro" id="IPR015424">
    <property type="entry name" value="PyrdxlP-dep_Trfase"/>
</dbReference>
<dbReference type="EC" id="2.6.1.9" evidence="9"/>
<proteinExistence type="inferred from homology"/>
<keyword evidence="9" id="KW-0028">Amino-acid biosynthesis</keyword>
<evidence type="ECO:0000256" key="9">
    <source>
        <dbReference type="HAMAP-Rule" id="MF_01023"/>
    </source>
</evidence>
<evidence type="ECO:0000256" key="6">
    <source>
        <dbReference type="ARBA" id="ARBA00022679"/>
    </source>
</evidence>
<protein>
    <recommendedName>
        <fullName evidence="9">Histidinol-phosphate aminotransferase</fullName>
        <ecNumber evidence="9">2.6.1.9</ecNumber>
    </recommendedName>
    <alternativeName>
        <fullName evidence="9">Imidazole acetol-phosphate transaminase</fullName>
    </alternativeName>
</protein>
<reference evidence="12" key="1">
    <citation type="journal article" date="2019" name="Int. J. Syst. Evol. Microbiol.">
        <title>The Global Catalogue of Microorganisms (GCM) 10K type strain sequencing project: providing services to taxonomists for standard genome sequencing and annotation.</title>
        <authorList>
            <consortium name="The Broad Institute Genomics Platform"/>
            <consortium name="The Broad Institute Genome Sequencing Center for Infectious Disease"/>
            <person name="Wu L."/>
            <person name="Ma J."/>
        </authorList>
    </citation>
    <scope>NUCLEOTIDE SEQUENCE [LARGE SCALE GENOMIC DNA]</scope>
    <source>
        <strain evidence="12">KCTC 42964</strain>
    </source>
</reference>
<name>A0ABV7L639_9PROT</name>
<keyword evidence="7 9" id="KW-0663">Pyridoxal phosphate</keyword>
<evidence type="ECO:0000256" key="8">
    <source>
        <dbReference type="ARBA" id="ARBA00047481"/>
    </source>
</evidence>
<dbReference type="CDD" id="cd00609">
    <property type="entry name" value="AAT_like"/>
    <property type="match status" value="1"/>
</dbReference>
<comment type="caution">
    <text evidence="11">The sequence shown here is derived from an EMBL/GenBank/DDBJ whole genome shotgun (WGS) entry which is preliminary data.</text>
</comment>
<evidence type="ECO:0000256" key="2">
    <source>
        <dbReference type="ARBA" id="ARBA00005011"/>
    </source>
</evidence>
<dbReference type="Pfam" id="PF00155">
    <property type="entry name" value="Aminotran_1_2"/>
    <property type="match status" value="1"/>
</dbReference>
<accession>A0ABV7L639</accession>
<dbReference type="SUPFAM" id="SSF53383">
    <property type="entry name" value="PLP-dependent transferases"/>
    <property type="match status" value="1"/>
</dbReference>
<evidence type="ECO:0000313" key="12">
    <source>
        <dbReference type="Proteomes" id="UP001595528"/>
    </source>
</evidence>
<dbReference type="InterPro" id="IPR050106">
    <property type="entry name" value="HistidinolP_aminotransfase"/>
</dbReference>
<dbReference type="EMBL" id="JBHRTR010000036">
    <property type="protein sequence ID" value="MFC3230045.1"/>
    <property type="molecule type" value="Genomic_DNA"/>
</dbReference>
<organism evidence="11 12">
    <name type="scientific">Marinibaculum pumilum</name>
    <dbReference type="NCBI Taxonomy" id="1766165"/>
    <lineage>
        <taxon>Bacteria</taxon>
        <taxon>Pseudomonadati</taxon>
        <taxon>Pseudomonadota</taxon>
        <taxon>Alphaproteobacteria</taxon>
        <taxon>Rhodospirillales</taxon>
        <taxon>Rhodospirillaceae</taxon>
        <taxon>Marinibaculum</taxon>
    </lineage>
</organism>
<comment type="cofactor">
    <cofactor evidence="1 9">
        <name>pyridoxal 5'-phosphate</name>
        <dbReference type="ChEBI" id="CHEBI:597326"/>
    </cofactor>
</comment>
<evidence type="ECO:0000256" key="3">
    <source>
        <dbReference type="ARBA" id="ARBA00007970"/>
    </source>
</evidence>
<evidence type="ECO:0000256" key="4">
    <source>
        <dbReference type="ARBA" id="ARBA00011738"/>
    </source>
</evidence>
<feature type="modified residue" description="N6-(pyridoxal phosphate)lysine" evidence="9">
    <location>
        <position position="220"/>
    </location>
</feature>
<gene>
    <name evidence="9 11" type="primary">hisC</name>
    <name evidence="11" type="ORF">ACFOGJ_22535</name>
</gene>
<dbReference type="GO" id="GO:0004400">
    <property type="term" value="F:histidinol-phosphate transaminase activity"/>
    <property type="evidence" value="ECO:0007669"/>
    <property type="project" value="UniProtKB-EC"/>
</dbReference>
<comment type="pathway">
    <text evidence="2 9">Amino-acid biosynthesis; L-histidine biosynthesis; L-histidine from 5-phospho-alpha-D-ribose 1-diphosphate: step 7/9.</text>
</comment>
<evidence type="ECO:0000256" key="5">
    <source>
        <dbReference type="ARBA" id="ARBA00022576"/>
    </source>
</evidence>
<dbReference type="Proteomes" id="UP001595528">
    <property type="component" value="Unassembled WGS sequence"/>
</dbReference>
<dbReference type="InterPro" id="IPR004839">
    <property type="entry name" value="Aminotransferase_I/II_large"/>
</dbReference>
<comment type="subunit">
    <text evidence="4 9">Homodimer.</text>
</comment>
<dbReference type="Gene3D" id="3.90.1150.10">
    <property type="entry name" value="Aspartate Aminotransferase, domain 1"/>
    <property type="match status" value="1"/>
</dbReference>
<keyword evidence="12" id="KW-1185">Reference proteome</keyword>
<dbReference type="PANTHER" id="PTHR43643:SF3">
    <property type="entry name" value="HISTIDINOL-PHOSPHATE AMINOTRANSFERASE"/>
    <property type="match status" value="1"/>
</dbReference>
<evidence type="ECO:0000256" key="7">
    <source>
        <dbReference type="ARBA" id="ARBA00022898"/>
    </source>
</evidence>
<dbReference type="RefSeq" id="WP_379904837.1">
    <property type="nucleotide sequence ID" value="NZ_JBHRTR010000036.1"/>
</dbReference>
<dbReference type="PANTHER" id="PTHR43643">
    <property type="entry name" value="HISTIDINOL-PHOSPHATE AMINOTRANSFERASE 2"/>
    <property type="match status" value="1"/>
</dbReference>
<dbReference type="HAMAP" id="MF_01023">
    <property type="entry name" value="HisC_aminotrans_2"/>
    <property type="match status" value="1"/>
</dbReference>
<keyword evidence="5 9" id="KW-0032">Aminotransferase</keyword>
<sequence>MTLPAPRPGLMEITPYKGGESSAEGVARILKLSSNENPLGASPRAIAAIRAAAEEAHRYPDGGASRLRDAIAARYDLPKDGLICGNGSDELLSLLVHAYCKAGDEIVYSEHGFLMYALAAMANDVTPVKAPETELTADVDALLAAVTPKTRIVFLANPNNPTGSYLAESEVRRLREGLPDGVLLVIDAAYAEYVSRNDYEPGAALVAERDDTVMTRTFSKIHGLAALRLGWLYGPPGVVDVLHRVRGPFNVNAIAQAAGIAALADEAWLDKARAHNDYWLPELTAALTAIGLTVPPSVGNFLLLRFPGGADQAAAANAFLTKRGVLIRGMAAYGLAESLRATIGSDEENRILIDMLTEFMAGQAADG</sequence>
<dbReference type="InterPro" id="IPR015422">
    <property type="entry name" value="PyrdxlP-dep_Trfase_small"/>
</dbReference>